<reference evidence="2 3" key="1">
    <citation type="journal article" date="2020" name="G3 (Bethesda)">
        <title>Improved Reference Genome for Cyclotella cryptica CCMP332, a Model for Cell Wall Morphogenesis, Salinity Adaptation, and Lipid Production in Diatoms (Bacillariophyta).</title>
        <authorList>
            <person name="Roberts W.R."/>
            <person name="Downey K.M."/>
            <person name="Ruck E.C."/>
            <person name="Traller J.C."/>
            <person name="Alverson A.J."/>
        </authorList>
    </citation>
    <scope>NUCLEOTIDE SEQUENCE [LARGE SCALE GENOMIC DNA]</scope>
    <source>
        <strain evidence="2 3">CCMP332</strain>
    </source>
</reference>
<feature type="transmembrane region" description="Helical" evidence="1">
    <location>
        <begin position="571"/>
        <end position="590"/>
    </location>
</feature>
<dbReference type="Proteomes" id="UP001516023">
    <property type="component" value="Unassembled WGS sequence"/>
</dbReference>
<feature type="transmembrane region" description="Helical" evidence="1">
    <location>
        <begin position="408"/>
        <end position="429"/>
    </location>
</feature>
<feature type="transmembrane region" description="Helical" evidence="1">
    <location>
        <begin position="190"/>
        <end position="216"/>
    </location>
</feature>
<keyword evidence="3" id="KW-1185">Reference proteome</keyword>
<dbReference type="AlphaFoldDB" id="A0ABD3PDP2"/>
<evidence type="ECO:0000313" key="3">
    <source>
        <dbReference type="Proteomes" id="UP001516023"/>
    </source>
</evidence>
<name>A0ABD3PDP2_9STRA</name>
<evidence type="ECO:0000256" key="1">
    <source>
        <dbReference type="SAM" id="Phobius"/>
    </source>
</evidence>
<feature type="transmembrane region" description="Helical" evidence="1">
    <location>
        <begin position="279"/>
        <end position="300"/>
    </location>
</feature>
<feature type="transmembrane region" description="Helical" evidence="1">
    <location>
        <begin position="306"/>
        <end position="329"/>
    </location>
</feature>
<proteinExistence type="predicted"/>
<evidence type="ECO:0000313" key="2">
    <source>
        <dbReference type="EMBL" id="KAL3786188.1"/>
    </source>
</evidence>
<feature type="transmembrane region" description="Helical" evidence="1">
    <location>
        <begin position="522"/>
        <end position="544"/>
    </location>
</feature>
<comment type="caution">
    <text evidence="2">The sequence shown here is derived from an EMBL/GenBank/DDBJ whole genome shotgun (WGS) entry which is preliminary data.</text>
</comment>
<keyword evidence="1" id="KW-0472">Membrane</keyword>
<feature type="transmembrane region" description="Helical" evidence="1">
    <location>
        <begin position="449"/>
        <end position="471"/>
    </location>
</feature>
<feature type="transmembrane region" description="Helical" evidence="1">
    <location>
        <begin position="58"/>
        <end position="78"/>
    </location>
</feature>
<sequence>MASVDCTSDAFPFVFYDDAGAPVDGVVNDQGICTFPTSSCGEGLPGCCAPKPYTTGTYYMFIAFAVIFIPKFFIRVYFKEIRERDPTLIEDVKFGKKPGWMNSGLLKYVAWMWDFGIWVGVTVLIIMPIFMKPSIQKNLTVSSRTALQSAEAFLVPYKEIFQFVEDIISIRINYALSRGDKVAANSLTHLGIAGALMTGLIASGFASVLGAIPPVLQALTNPGMKSDLALYPGCAIIEEAADSHDLIFNYWMIEVWKFPGTQVTMVLSGFMYGALEYNLAGWIMAIGWSMLPLIWFLNLSKAIEPLILLALGEFTVPYCMLLLSLLYLVSPLGKSIREFTGVELSISQLRTSFGDLFCRGHKNGDSPSESTLQASLLSESEGVQEGQVPQNDDSERESSAGGLIREGLCIMFLDVAVQMAKTLAIYMALKTDAATAYQLTALDSELPSYGIAYTTGMAFMFKILGPIFLTIEEYGYFFKMARVYLICAFLLIPLIIGSTSPFLDGLALRSGQVSTVTSMYSIFFHCFIYLCSSRLASMFFPIFTRMHVNMLTAMNVPLSSQMFMGQMQPEVHSLFSIPIAFSALALLLNVST</sequence>
<protein>
    <submittedName>
        <fullName evidence="2">Uncharacterized protein</fullName>
    </submittedName>
</protein>
<dbReference type="EMBL" id="JABMIG020000200">
    <property type="protein sequence ID" value="KAL3786188.1"/>
    <property type="molecule type" value="Genomic_DNA"/>
</dbReference>
<keyword evidence="1" id="KW-1133">Transmembrane helix</keyword>
<accession>A0ABD3PDP2</accession>
<keyword evidence="1" id="KW-0812">Transmembrane</keyword>
<gene>
    <name evidence="2" type="ORF">HJC23_001264</name>
</gene>
<feature type="transmembrane region" description="Helical" evidence="1">
    <location>
        <begin position="483"/>
        <end position="502"/>
    </location>
</feature>
<organism evidence="2 3">
    <name type="scientific">Cyclotella cryptica</name>
    <dbReference type="NCBI Taxonomy" id="29204"/>
    <lineage>
        <taxon>Eukaryota</taxon>
        <taxon>Sar</taxon>
        <taxon>Stramenopiles</taxon>
        <taxon>Ochrophyta</taxon>
        <taxon>Bacillariophyta</taxon>
        <taxon>Coscinodiscophyceae</taxon>
        <taxon>Thalassiosirophycidae</taxon>
        <taxon>Stephanodiscales</taxon>
        <taxon>Stephanodiscaceae</taxon>
        <taxon>Cyclotella</taxon>
    </lineage>
</organism>
<feature type="transmembrane region" description="Helical" evidence="1">
    <location>
        <begin position="105"/>
        <end position="130"/>
    </location>
</feature>